<dbReference type="EMBL" id="CP013909">
    <property type="protein sequence ID" value="ALW84391.1"/>
    <property type="molecule type" value="Genomic_DNA"/>
</dbReference>
<keyword evidence="2" id="KW-1185">Reference proteome</keyword>
<protein>
    <recommendedName>
        <fullName evidence="3">STAS/SEC14 domain-containing protein</fullName>
    </recommendedName>
</protein>
<organism evidence="1 2">
    <name type="scientific">Hymenobacter sedentarius</name>
    <dbReference type="NCBI Taxonomy" id="1411621"/>
    <lineage>
        <taxon>Bacteria</taxon>
        <taxon>Pseudomonadati</taxon>
        <taxon>Bacteroidota</taxon>
        <taxon>Cytophagia</taxon>
        <taxon>Cytophagales</taxon>
        <taxon>Hymenobacteraceae</taxon>
        <taxon>Hymenobacter</taxon>
    </lineage>
</organism>
<name>A0A0U4BLZ3_9BACT</name>
<evidence type="ECO:0000313" key="2">
    <source>
        <dbReference type="Proteomes" id="UP000059542"/>
    </source>
</evidence>
<dbReference type="RefSeq" id="WP_068190346.1">
    <property type="nucleotide sequence ID" value="NZ_CP013909.1"/>
</dbReference>
<proteinExistence type="predicted"/>
<sequence length="169" mass="19489">MIDNTIPDLSVQHDEALSLLRVEWASGEDIRTFRKSAEQLLELARRLEVRHMLLDMNSFPDISVYDQVWLGINWMPGLVKLPLERVVLAINRRRVHNQLAIDSLIAMSRPFIKFDIQYFLTATPGLHWLCDFSDRLPALLAEWRAVYGPELPDTSHLLSEPEALYLPGL</sequence>
<evidence type="ECO:0008006" key="3">
    <source>
        <dbReference type="Google" id="ProtNLM"/>
    </source>
</evidence>
<accession>A0A0U4BLZ3</accession>
<dbReference type="Proteomes" id="UP000059542">
    <property type="component" value="Chromosome"/>
</dbReference>
<reference evidence="1 2" key="1">
    <citation type="submission" date="2015-12" db="EMBL/GenBank/DDBJ databases">
        <authorList>
            <person name="Shamseldin A."/>
            <person name="Moawad H."/>
            <person name="Abd El-Rahim W.M."/>
            <person name="Sadowsky M.J."/>
        </authorList>
    </citation>
    <scope>NUCLEOTIDE SEQUENCE [LARGE SCALE GENOMIC DNA]</scope>
    <source>
        <strain evidence="1 2">DG5B</strain>
    </source>
</reference>
<dbReference type="OrthoDB" id="879261at2"/>
<dbReference type="AlphaFoldDB" id="A0A0U4BLZ3"/>
<dbReference type="STRING" id="1411621.AUC43_04375"/>
<evidence type="ECO:0000313" key="1">
    <source>
        <dbReference type="EMBL" id="ALW84391.1"/>
    </source>
</evidence>
<dbReference type="KEGG" id="hyg:AUC43_04375"/>
<gene>
    <name evidence="1" type="ORF">AUC43_04375</name>
</gene>